<dbReference type="Proteomes" id="UP000594195">
    <property type="component" value="Chromosome"/>
</dbReference>
<keyword evidence="2" id="KW-1185">Reference proteome</keyword>
<dbReference type="Pfam" id="PF08665">
    <property type="entry name" value="PglZ"/>
    <property type="match status" value="1"/>
</dbReference>
<dbReference type="EMBL" id="CP040442">
    <property type="protein sequence ID" value="QOW09782.1"/>
    <property type="molecule type" value="Genomic_DNA"/>
</dbReference>
<gene>
    <name evidence="1" type="ORF">Q73A0000_05075</name>
</gene>
<evidence type="ECO:0000313" key="2">
    <source>
        <dbReference type="Proteomes" id="UP000594195"/>
    </source>
</evidence>
<organism evidence="1 2">
    <name type="scientific">Kaistella flava</name>
    <name type="common">ex Peng et al. 2021</name>
    <dbReference type="NCBI Taxonomy" id="2038776"/>
    <lineage>
        <taxon>Bacteria</taxon>
        <taxon>Pseudomonadati</taxon>
        <taxon>Bacteroidota</taxon>
        <taxon>Flavobacteriia</taxon>
        <taxon>Flavobacteriales</taxon>
        <taxon>Weeksellaceae</taxon>
        <taxon>Chryseobacterium group</taxon>
        <taxon>Kaistella</taxon>
    </lineage>
</organism>
<dbReference type="RefSeq" id="WP_193812998.1">
    <property type="nucleotide sequence ID" value="NZ_CP040442.1"/>
</dbReference>
<proteinExistence type="predicted"/>
<accession>A0A7M2Y8Q7</accession>
<dbReference type="AlphaFoldDB" id="A0A7M2Y8Q7"/>
<name>A0A7M2Y8Q7_9FLAO</name>
<dbReference type="KEGG" id="kfa:Q73A0000_05075"/>
<reference evidence="1 2" key="1">
    <citation type="submission" date="2019-05" db="EMBL/GenBank/DDBJ databases">
        <title>Chryseobacterium sp. isolated from King George Island, maritime Antarctica.</title>
        <authorList>
            <person name="Peng X."/>
        </authorList>
    </citation>
    <scope>NUCLEOTIDE SEQUENCE [LARGE SCALE GENOMIC DNA]</scope>
    <source>
        <strain evidence="1 2">7-3A</strain>
    </source>
</reference>
<protein>
    <submittedName>
        <fullName evidence="1">PglZ domain-containing protein</fullName>
    </submittedName>
</protein>
<sequence>MIKEYIHQHFQKKLDSGYGLVIYDPTLFYKEIVQGLENDDVKVFDASENVVTARENALEYWVNVMPKNKHAKIVVYVPFEVKRDQDDLTFDPFIIFSSGGCVFPDQAADEYKQLCLAALPEKETKIEEFFRDEKYPSFDAIDALQGGNNYPKLKSGLNASSNAEILIAMLIPSTAQKEFLQADKTWIKELKTFTKSVLGITLQNQKFESVSQELWNLVLYSEFVHDLPIELPKQLKDVPLAQPNTMVLIQQVCTQLRKTKDVEEIYVNQAQRVSEELSLPKLFAQETDLGRINTFAFEDTTFFNEFKDKLVSGDLKKAESLLNHESIWSTYDDDRRSSWLIGQKAHLIKKLVEKLTVDAKKYTDLNSIVNWYAAEVHQLDTLHRELDKSYAELISASPILKEVHKYAVDAYLIFVEDLQKTFLDQVKGQGLSTLSIQRNIDLFDKRVEPLFKSGKKTVYFLADAMRYELASQLKERLERNQFDTELEPALAFSPTVTKYAMAALMPKASSNLSLKIKNEKLEPYLSDVESSTRESRIKYTSQILGDKASWAWDKDILTDKYDKTDLLFVTTTEIDQAGENSPDNAQLLIEQALMKILKISSKLKDEGYEEFVLAADHGFVLLNEFKAGNNSTKPVGDWYLQKTRCLAGKGATNNDHIELSAVELGINSEVDQFLFLKNYATYERGKQFFHEGISLQEIITPCLTYRPQKVSQKEDIQINLTYKGKSSGSITTLRPSLELAAFGESLFGEINDVQIEAVSGDKVVGTPAPSESVNSTTGYVEIAENTTMKFSLAMEEDFEGEFTVYAKSPATGLILSELKLTTNYM</sequence>
<evidence type="ECO:0000313" key="1">
    <source>
        <dbReference type="EMBL" id="QOW09782.1"/>
    </source>
</evidence>